<evidence type="ECO:0000313" key="1">
    <source>
        <dbReference type="EMBL" id="SDQ17900.1"/>
    </source>
</evidence>
<evidence type="ECO:0000313" key="2">
    <source>
        <dbReference type="Proteomes" id="UP000199570"/>
    </source>
</evidence>
<dbReference type="Proteomes" id="UP000199570">
    <property type="component" value="Unassembled WGS sequence"/>
</dbReference>
<reference evidence="2" key="1">
    <citation type="submission" date="2016-10" db="EMBL/GenBank/DDBJ databases">
        <authorList>
            <person name="Varghese N."/>
            <person name="Submissions S."/>
        </authorList>
    </citation>
    <scope>NUCLEOTIDE SEQUENCE [LARGE SCALE GENOMIC DNA]</scope>
    <source>
        <strain evidence="2">BS3775</strain>
    </source>
</reference>
<sequence>MSPLNRVIHGQTRFMNVTSTFNSTAILAYNNTTEAKAGSIARDSEQAAGKSKNDDSLSLSKTAADYSGSIAGNAPFFPVRPGMNADALVLGVTQPGAVSSSTGKTFDEVAIDARKRMDQKYAQMKTGDMPYTGSAEDRNALMGDLDRRSLNAVARNQGGQFSKDEQDAAKALMQQQARLASGYFSGPDDQKKYWKDPFANDPVGRAKAALNFLDKMSPEEKNTPQWLSQHLTLANALNQYANGSKDSTDTGKQTGHFHNLAEILAGVDTDPGASKNPQYEQINNAGNAMMDRIKALMPATQ</sequence>
<gene>
    <name evidence="1" type="ORF">SAMN04490195_0809</name>
</gene>
<accession>A0A1H0YS06</accession>
<dbReference type="EMBL" id="FNKJ01000002">
    <property type="protein sequence ID" value="SDQ17900.1"/>
    <property type="molecule type" value="Genomic_DNA"/>
</dbReference>
<proteinExistence type="predicted"/>
<name>A0A1H0YS06_9PSED</name>
<protein>
    <submittedName>
        <fullName evidence="1">Uncharacterized protein</fullName>
    </submittedName>
</protein>
<keyword evidence="2" id="KW-1185">Reference proteome</keyword>
<dbReference type="AlphaFoldDB" id="A0A1H0YS06"/>
<organism evidence="1 2">
    <name type="scientific">Pseudomonas moorei</name>
    <dbReference type="NCBI Taxonomy" id="395599"/>
    <lineage>
        <taxon>Bacteria</taxon>
        <taxon>Pseudomonadati</taxon>
        <taxon>Pseudomonadota</taxon>
        <taxon>Gammaproteobacteria</taxon>
        <taxon>Pseudomonadales</taxon>
        <taxon>Pseudomonadaceae</taxon>
        <taxon>Pseudomonas</taxon>
    </lineage>
</organism>